<name>A0AAN9EX79_CLITE</name>
<protein>
    <submittedName>
        <fullName evidence="1">Uncharacterized protein</fullName>
    </submittedName>
</protein>
<gene>
    <name evidence="1" type="ORF">RJT34_30563</name>
</gene>
<evidence type="ECO:0000313" key="2">
    <source>
        <dbReference type="Proteomes" id="UP001359559"/>
    </source>
</evidence>
<accession>A0AAN9EX79</accession>
<dbReference type="Proteomes" id="UP001359559">
    <property type="component" value="Unassembled WGS sequence"/>
</dbReference>
<comment type="caution">
    <text evidence="1">The sequence shown here is derived from an EMBL/GenBank/DDBJ whole genome shotgun (WGS) entry which is preliminary data.</text>
</comment>
<organism evidence="1 2">
    <name type="scientific">Clitoria ternatea</name>
    <name type="common">Butterfly pea</name>
    <dbReference type="NCBI Taxonomy" id="43366"/>
    <lineage>
        <taxon>Eukaryota</taxon>
        <taxon>Viridiplantae</taxon>
        <taxon>Streptophyta</taxon>
        <taxon>Embryophyta</taxon>
        <taxon>Tracheophyta</taxon>
        <taxon>Spermatophyta</taxon>
        <taxon>Magnoliopsida</taxon>
        <taxon>eudicotyledons</taxon>
        <taxon>Gunneridae</taxon>
        <taxon>Pentapetalae</taxon>
        <taxon>rosids</taxon>
        <taxon>fabids</taxon>
        <taxon>Fabales</taxon>
        <taxon>Fabaceae</taxon>
        <taxon>Papilionoideae</taxon>
        <taxon>50 kb inversion clade</taxon>
        <taxon>NPAAA clade</taxon>
        <taxon>indigoferoid/millettioid clade</taxon>
        <taxon>Phaseoleae</taxon>
        <taxon>Clitoria</taxon>
    </lineage>
</organism>
<dbReference type="AlphaFoldDB" id="A0AAN9EX79"/>
<sequence>MWRKQGILVRNQTLVCPSKTTCNGWRLKKGVVPSNFSVLKLGEFDQNLGGEMLNFQHLKNSGTVFGDSSDIANVMDGHLKKESNVACLFQKRYKTYVFRCGTLSRSTGPKEVLMILATAWTPPLHSCKMDDIRKRLL</sequence>
<reference evidence="1 2" key="1">
    <citation type="submission" date="2024-01" db="EMBL/GenBank/DDBJ databases">
        <title>The genomes of 5 underutilized Papilionoideae crops provide insights into root nodulation and disease resistance.</title>
        <authorList>
            <person name="Yuan L."/>
        </authorList>
    </citation>
    <scope>NUCLEOTIDE SEQUENCE [LARGE SCALE GENOMIC DNA]</scope>
    <source>
        <strain evidence="1">LY-2023</strain>
        <tissue evidence="1">Leaf</tissue>
    </source>
</reference>
<keyword evidence="2" id="KW-1185">Reference proteome</keyword>
<evidence type="ECO:0000313" key="1">
    <source>
        <dbReference type="EMBL" id="KAK7262980.1"/>
    </source>
</evidence>
<dbReference type="EMBL" id="JAYKXN010000008">
    <property type="protein sequence ID" value="KAK7262980.1"/>
    <property type="molecule type" value="Genomic_DNA"/>
</dbReference>
<proteinExistence type="predicted"/>